<keyword evidence="10" id="KW-1185">Reference proteome</keyword>
<dbReference type="InterPro" id="IPR004477">
    <property type="entry name" value="ComEC_N"/>
</dbReference>
<evidence type="ECO:0000259" key="8">
    <source>
        <dbReference type="Pfam" id="PF13567"/>
    </source>
</evidence>
<organism evidence="9 10">
    <name type="scientific">Moheibacter lacus</name>
    <dbReference type="NCBI Taxonomy" id="2745851"/>
    <lineage>
        <taxon>Bacteria</taxon>
        <taxon>Pseudomonadati</taxon>
        <taxon>Bacteroidota</taxon>
        <taxon>Flavobacteriia</taxon>
        <taxon>Flavobacteriales</taxon>
        <taxon>Weeksellaceae</taxon>
        <taxon>Moheibacter</taxon>
    </lineage>
</organism>
<keyword evidence="2" id="KW-1003">Cell membrane</keyword>
<dbReference type="AlphaFoldDB" id="A0A838ZQB5"/>
<evidence type="ECO:0000256" key="6">
    <source>
        <dbReference type="SAM" id="Phobius"/>
    </source>
</evidence>
<feature type="transmembrane region" description="Helical" evidence="6">
    <location>
        <begin position="490"/>
        <end position="507"/>
    </location>
</feature>
<accession>A0A838ZQB5</accession>
<evidence type="ECO:0000256" key="5">
    <source>
        <dbReference type="ARBA" id="ARBA00023136"/>
    </source>
</evidence>
<sequence>MKNQPFIAPVFGLMLGIFIVDFFFDSKLSIALKWSLIGIILFCGLGFWFRHKILAVFFIFIAIGFFYSSQFNSFSGLNLTQLDKELFIQLKIKEIYKPSAKFRKYKAEILQIDSTSTSNFALLYWKKENQEIYPGDEIWLKTKILPTQKPLNPHQFDYAKWLRRQNIHYTIFSDTIFHQTNSKSAYFQFAKYKRRIYQKLLDSGYSKSSADLIGAMLLGDRTEMNPQTEENYRKAGVVHILSISGLHVMMVFSIFMILLYPLIYLRNGKTIRILLSLTLIWSFVVFVGFQPPVLRSAVMISVYYITITFRRKPNVYHTLAVSAMILLLINPNFLFDIGFQLSFSAVFFIVYLHPIYQKIFRPKSKFSQYFVSFLGTSISAQLGTFPFAAYYFHQTSGLFLAGNLVMILASYAMIWGGMFALLLVEFGIKFNFFIHLFNGFIAFCNEYIAWLSSFDAFVFENISFNSFEVLLILVGIILIKIIWKKPNFKWIITGLSVILIFQVQRMIRSYQFEKKKEIIVFHQTRNSVVGVRDGFQLDVYVQNISDSVNLKKYLVKPYVINEGIRKVELRDLEKSHHSNYYKSNHSIYFEEKHLVLTHGEFVHRTIHADYVLIQNNSEINLDSISSKTEIIIDGSNYPNHLKDVEIPIWKTREKGARIIGFD</sequence>
<evidence type="ECO:0000313" key="9">
    <source>
        <dbReference type="EMBL" id="MBA5629295.1"/>
    </source>
</evidence>
<name>A0A838ZQB5_9FLAO</name>
<feature type="transmembrane region" description="Helical" evidence="6">
    <location>
        <begin position="6"/>
        <end position="24"/>
    </location>
</feature>
<gene>
    <name evidence="9" type="ORF">HU137_05860</name>
</gene>
<evidence type="ECO:0000259" key="7">
    <source>
        <dbReference type="Pfam" id="PF03772"/>
    </source>
</evidence>
<feature type="transmembrane region" description="Helical" evidence="6">
    <location>
        <begin position="271"/>
        <end position="294"/>
    </location>
</feature>
<proteinExistence type="predicted"/>
<evidence type="ECO:0000313" key="10">
    <source>
        <dbReference type="Proteomes" id="UP000552241"/>
    </source>
</evidence>
<dbReference type="Pfam" id="PF03772">
    <property type="entry name" value="Competence"/>
    <property type="match status" value="1"/>
</dbReference>
<evidence type="ECO:0000256" key="2">
    <source>
        <dbReference type="ARBA" id="ARBA00022475"/>
    </source>
</evidence>
<feature type="transmembrane region" description="Helical" evidence="6">
    <location>
        <begin position="55"/>
        <end position="74"/>
    </location>
</feature>
<feature type="transmembrane region" description="Helical" evidence="6">
    <location>
        <begin position="462"/>
        <end position="483"/>
    </location>
</feature>
<keyword evidence="5 6" id="KW-0472">Membrane</keyword>
<comment type="caution">
    <text evidence="9">The sequence shown here is derived from an EMBL/GenBank/DDBJ whole genome shotgun (WGS) entry which is preliminary data.</text>
</comment>
<dbReference type="GO" id="GO:0005886">
    <property type="term" value="C:plasma membrane"/>
    <property type="evidence" value="ECO:0007669"/>
    <property type="project" value="UniProtKB-SubCell"/>
</dbReference>
<feature type="transmembrane region" description="Helical" evidence="6">
    <location>
        <begin position="398"/>
        <end position="423"/>
    </location>
</feature>
<feature type="transmembrane region" description="Helical" evidence="6">
    <location>
        <begin position="368"/>
        <end position="392"/>
    </location>
</feature>
<dbReference type="PANTHER" id="PTHR30619:SF1">
    <property type="entry name" value="RECOMBINATION PROTEIN 2"/>
    <property type="match status" value="1"/>
</dbReference>
<keyword evidence="3 6" id="KW-0812">Transmembrane</keyword>
<feature type="transmembrane region" description="Helical" evidence="6">
    <location>
        <begin position="430"/>
        <end position="450"/>
    </location>
</feature>
<feature type="domain" description="DUF4131" evidence="8">
    <location>
        <begin position="32"/>
        <end position="176"/>
    </location>
</feature>
<feature type="transmembrane region" description="Helical" evidence="6">
    <location>
        <begin position="31"/>
        <end position="49"/>
    </location>
</feature>
<dbReference type="InterPro" id="IPR025405">
    <property type="entry name" value="DUF4131"/>
</dbReference>
<evidence type="ECO:0000256" key="4">
    <source>
        <dbReference type="ARBA" id="ARBA00022989"/>
    </source>
</evidence>
<reference evidence="9 10" key="1">
    <citation type="submission" date="2020-07" db="EMBL/GenBank/DDBJ databases">
        <title>Moheibacter lacus sp. nov., a member of the family Flavobacteriaceae isolated from freshwater lake sediment.</title>
        <authorList>
            <person name="Liu Y."/>
        </authorList>
    </citation>
    <scope>NUCLEOTIDE SEQUENCE [LARGE SCALE GENOMIC DNA]</scope>
    <source>
        <strain evidence="9 10">BDHS18</strain>
    </source>
</reference>
<feature type="domain" description="ComEC/Rec2-related protein" evidence="7">
    <location>
        <begin position="216"/>
        <end position="485"/>
    </location>
</feature>
<dbReference type="RefSeq" id="WP_182042856.1">
    <property type="nucleotide sequence ID" value="NZ_JACDZE010000001.1"/>
</dbReference>
<keyword evidence="4 6" id="KW-1133">Transmembrane helix</keyword>
<dbReference type="PANTHER" id="PTHR30619">
    <property type="entry name" value="DNA INTERNALIZATION/COMPETENCE PROTEIN COMEC/REC2"/>
    <property type="match status" value="1"/>
</dbReference>
<comment type="subcellular location">
    <subcellularLocation>
        <location evidence="1">Cell membrane</location>
        <topology evidence="1">Multi-pass membrane protein</topology>
    </subcellularLocation>
</comment>
<evidence type="ECO:0000256" key="1">
    <source>
        <dbReference type="ARBA" id="ARBA00004651"/>
    </source>
</evidence>
<dbReference type="EMBL" id="JACDZE010000001">
    <property type="protein sequence ID" value="MBA5629295.1"/>
    <property type="molecule type" value="Genomic_DNA"/>
</dbReference>
<feature type="transmembrane region" description="Helical" evidence="6">
    <location>
        <begin position="240"/>
        <end position="265"/>
    </location>
</feature>
<feature type="transmembrane region" description="Helical" evidence="6">
    <location>
        <begin position="337"/>
        <end position="356"/>
    </location>
</feature>
<evidence type="ECO:0000256" key="3">
    <source>
        <dbReference type="ARBA" id="ARBA00022692"/>
    </source>
</evidence>
<protein>
    <submittedName>
        <fullName evidence="9">ComEC family competence protein</fullName>
    </submittedName>
</protein>
<dbReference type="Pfam" id="PF13567">
    <property type="entry name" value="DUF4131"/>
    <property type="match status" value="1"/>
</dbReference>
<dbReference type="NCBIfam" id="TIGR00360">
    <property type="entry name" value="ComEC_N-term"/>
    <property type="match status" value="1"/>
</dbReference>
<dbReference type="Proteomes" id="UP000552241">
    <property type="component" value="Unassembled WGS sequence"/>
</dbReference>
<dbReference type="InterPro" id="IPR052159">
    <property type="entry name" value="Competence_DNA_uptake"/>
</dbReference>